<organism evidence="3 4">
    <name type="scientific">Desulforamulus aquiferis</name>
    <dbReference type="NCBI Taxonomy" id="1397668"/>
    <lineage>
        <taxon>Bacteria</taxon>
        <taxon>Bacillati</taxon>
        <taxon>Bacillota</taxon>
        <taxon>Clostridia</taxon>
        <taxon>Eubacteriales</taxon>
        <taxon>Peptococcaceae</taxon>
        <taxon>Desulforamulus</taxon>
    </lineage>
</organism>
<dbReference type="PANTHER" id="PTHR40459">
    <property type="entry name" value="CONSERVED HYPOTHETICAL ALANINE AND LEUCINE RICH PROTEIN"/>
    <property type="match status" value="1"/>
</dbReference>
<comment type="caution">
    <text evidence="3">The sequence shown here is derived from an EMBL/GenBank/DDBJ whole genome shotgun (WGS) entry which is preliminary data.</text>
</comment>
<reference evidence="3" key="1">
    <citation type="journal article" date="2023" name="J. Hazard. Mater.">
        <title>Anaerobic biodegradation of pyrene and benzo[a]pyrene by a new sulfate-reducing Desulforamulus aquiferis strain DSA.</title>
        <authorList>
            <person name="Zhang Z."/>
            <person name="Sun J."/>
            <person name="Gong X."/>
            <person name="Wang C."/>
            <person name="Wang H."/>
        </authorList>
    </citation>
    <scope>NUCLEOTIDE SEQUENCE</scope>
    <source>
        <strain evidence="3">DSA</strain>
    </source>
</reference>
<dbReference type="EMBL" id="JARPTC010000029">
    <property type="protein sequence ID" value="MDO7788968.1"/>
    <property type="molecule type" value="Genomic_DNA"/>
</dbReference>
<evidence type="ECO:0000313" key="4">
    <source>
        <dbReference type="Proteomes" id="UP001172911"/>
    </source>
</evidence>
<feature type="domain" description="Putative oxidoreductase/dehydrogenase Rossmann-like" evidence="1">
    <location>
        <begin position="6"/>
        <end position="121"/>
    </location>
</feature>
<sequence>MIPKPSFAIIGAGKVGCALGKLLVERGYTALGVYSRTTAHASFLAEQLNAKLYNHPAEAAAEAQLVFITTTDREISGVAGIIARKGVCRPGQVFIHTSGALPSDIMQSVRQEGSWAISIHPLQTFSDADSAKVNLPGSCFAIEGDREALPLALELVNDLQGKYFIIQPEDKPLYHAAAVVASNYLVSLINLSTTIYKNLGLSEEQSLEALFPLIQGTLNNIAKSGSAAALTGPVARGDGSTLLGHLKALNQMDWRVQEAYRSLGLYTVGVAVENGSITQNEGTALSNIFMEVNNYEQKGNYCRLPAYEAGRQPNSHANRLRLSDGYVGRRFRYRRHSGGGLLR</sequence>
<proteinExistence type="predicted"/>
<dbReference type="PANTHER" id="PTHR40459:SF1">
    <property type="entry name" value="CONSERVED HYPOTHETICAL ALANINE AND LEUCINE RICH PROTEIN"/>
    <property type="match status" value="1"/>
</dbReference>
<dbReference type="Gene3D" id="3.40.50.720">
    <property type="entry name" value="NAD(P)-binding Rossmann-like Domain"/>
    <property type="match status" value="1"/>
</dbReference>
<keyword evidence="4" id="KW-1185">Reference proteome</keyword>
<dbReference type="InterPro" id="IPR008927">
    <property type="entry name" value="6-PGluconate_DH-like_C_sf"/>
</dbReference>
<feature type="domain" description="DUF2520" evidence="2">
    <location>
        <begin position="139"/>
        <end position="266"/>
    </location>
</feature>
<dbReference type="SUPFAM" id="SSF48179">
    <property type="entry name" value="6-phosphogluconate dehydrogenase C-terminal domain-like"/>
    <property type="match status" value="1"/>
</dbReference>
<dbReference type="InterPro" id="IPR019665">
    <property type="entry name" value="OxRdtase/DH_put_Rossmann_dom"/>
</dbReference>
<dbReference type="Gene3D" id="1.10.1040.20">
    <property type="entry name" value="ProC-like, C-terminal domain"/>
    <property type="match status" value="1"/>
</dbReference>
<reference evidence="3" key="2">
    <citation type="submission" date="2023-03" db="EMBL/GenBank/DDBJ databases">
        <authorList>
            <person name="Zhang Z."/>
        </authorList>
    </citation>
    <scope>NUCLEOTIDE SEQUENCE</scope>
    <source>
        <strain evidence="3">DSA</strain>
    </source>
</reference>
<name>A0AAW7ZIJ5_9FIRM</name>
<evidence type="ECO:0000313" key="3">
    <source>
        <dbReference type="EMBL" id="MDO7788968.1"/>
    </source>
</evidence>
<dbReference type="InterPro" id="IPR036291">
    <property type="entry name" value="NAD(P)-bd_dom_sf"/>
</dbReference>
<dbReference type="AlphaFoldDB" id="A0AAW7ZIJ5"/>
<accession>A0AAW7ZIJ5</accession>
<dbReference type="Pfam" id="PF10728">
    <property type="entry name" value="DUF2520"/>
    <property type="match status" value="1"/>
</dbReference>
<dbReference type="Pfam" id="PF10727">
    <property type="entry name" value="Rossmann-like"/>
    <property type="match status" value="1"/>
</dbReference>
<dbReference type="Proteomes" id="UP001172911">
    <property type="component" value="Unassembled WGS sequence"/>
</dbReference>
<dbReference type="InterPro" id="IPR018931">
    <property type="entry name" value="DUF2520"/>
</dbReference>
<evidence type="ECO:0000259" key="1">
    <source>
        <dbReference type="Pfam" id="PF10727"/>
    </source>
</evidence>
<dbReference type="InterPro" id="IPR037108">
    <property type="entry name" value="TM1727-like_C_sf"/>
</dbReference>
<protein>
    <submittedName>
        <fullName evidence="3">DUF2520 domain-containing protein</fullName>
    </submittedName>
</protein>
<gene>
    <name evidence="3" type="ORF">P6N53_17300</name>
</gene>
<dbReference type="SUPFAM" id="SSF51735">
    <property type="entry name" value="NAD(P)-binding Rossmann-fold domains"/>
    <property type="match status" value="1"/>
</dbReference>
<dbReference type="RefSeq" id="WP_304545381.1">
    <property type="nucleotide sequence ID" value="NZ_JARPTC010000029.1"/>
</dbReference>
<evidence type="ECO:0000259" key="2">
    <source>
        <dbReference type="Pfam" id="PF10728"/>
    </source>
</evidence>